<protein>
    <recommendedName>
        <fullName evidence="1">F-box domain-containing protein</fullName>
    </recommendedName>
</protein>
<dbReference type="Pfam" id="PF12937">
    <property type="entry name" value="F-box-like"/>
    <property type="match status" value="1"/>
</dbReference>
<name>A0A9P7GEX3_9AGAR</name>
<dbReference type="PANTHER" id="PTHR38926">
    <property type="entry name" value="F-BOX DOMAIN CONTAINING PROTEIN, EXPRESSED"/>
    <property type="match status" value="1"/>
</dbReference>
<dbReference type="InterPro" id="IPR011990">
    <property type="entry name" value="TPR-like_helical_dom_sf"/>
</dbReference>
<dbReference type="EMBL" id="JABCKV010000003">
    <property type="protein sequence ID" value="KAG5648349.1"/>
    <property type="molecule type" value="Genomic_DNA"/>
</dbReference>
<dbReference type="Proteomes" id="UP000775547">
    <property type="component" value="Unassembled WGS sequence"/>
</dbReference>
<reference evidence="2" key="1">
    <citation type="submission" date="2020-07" db="EMBL/GenBank/DDBJ databases">
        <authorList>
            <person name="Nieuwenhuis M."/>
            <person name="Van De Peppel L.J.J."/>
        </authorList>
    </citation>
    <scope>NUCLEOTIDE SEQUENCE</scope>
    <source>
        <strain evidence="2">AP01</strain>
        <tissue evidence="2">Mycelium</tissue>
    </source>
</reference>
<dbReference type="SUPFAM" id="SSF52047">
    <property type="entry name" value="RNI-like"/>
    <property type="match status" value="1"/>
</dbReference>
<proteinExistence type="predicted"/>
<dbReference type="AlphaFoldDB" id="A0A9P7GEX3"/>
<dbReference type="InterPro" id="IPR036047">
    <property type="entry name" value="F-box-like_dom_sf"/>
</dbReference>
<dbReference type="SUPFAM" id="SSF81383">
    <property type="entry name" value="F-box domain"/>
    <property type="match status" value="1"/>
</dbReference>
<keyword evidence="3" id="KW-1185">Reference proteome</keyword>
<dbReference type="Gene3D" id="1.20.1280.50">
    <property type="match status" value="1"/>
</dbReference>
<dbReference type="SMART" id="SM00028">
    <property type="entry name" value="TPR"/>
    <property type="match status" value="2"/>
</dbReference>
<dbReference type="InterPro" id="IPR019734">
    <property type="entry name" value="TPR_rpt"/>
</dbReference>
<evidence type="ECO:0000259" key="1">
    <source>
        <dbReference type="PROSITE" id="PS50181"/>
    </source>
</evidence>
<sequence length="603" mass="67303">MAWKPQFTQGITSFKASRLDEALGHFTQASKSHRHHLPEYQPATQALEEVGGDKQHVIYDSRAAVYEKLGMPKEALRDAKSAIVLAQDQWQGYYRAARLFLLARKFDASWKMSNMAFDRVKPENKARRDEITKLRDQAFEAQQAEERRIRLSQNQFEKLPVELLGEIFHRVMWDDVAALIGLLRVCRYWRNVAMRTPSLWEILVLTSKSPARKLSVWLKQSNGQIRELHARAGATSDIDWPFQELKDLPWDRIRVCNVASWDVAGYLIGNGLAPPALGALEAFEMQEQITQRRFDRSLFSLLQTTSVRSISLVRTLFSWQELSDHLTSLTSLNVFDCGTNAAGILPTLLANPGLETLIIQDNISYSFPATATPVCLSNLRHLELQGMWSSNLLELVSGSTLETCKIKGSRGTLDTALAGLNDAHNLSNLTHLAIDSTPVSAASLIRLLNAITALNHLELTGLSKCSNIVMEALAGTPTPPSSQKTQAAGTREERILCPMLTHINVSHCSDIRTGPLVRLVRARLPPFKPRVASDAPVQGADTDMDAAAMVVDDSEPPSLRATRILGLTLDGCEQIDADWLPWFRKQVPAISCVYHTRKKATWK</sequence>
<dbReference type="PANTHER" id="PTHR38926:SF72">
    <property type="entry name" value="IM:7136021-RELATED"/>
    <property type="match status" value="1"/>
</dbReference>
<organism evidence="2 3">
    <name type="scientific">Asterophora parasitica</name>
    <dbReference type="NCBI Taxonomy" id="117018"/>
    <lineage>
        <taxon>Eukaryota</taxon>
        <taxon>Fungi</taxon>
        <taxon>Dikarya</taxon>
        <taxon>Basidiomycota</taxon>
        <taxon>Agaricomycotina</taxon>
        <taxon>Agaricomycetes</taxon>
        <taxon>Agaricomycetidae</taxon>
        <taxon>Agaricales</taxon>
        <taxon>Tricholomatineae</taxon>
        <taxon>Lyophyllaceae</taxon>
        <taxon>Asterophora</taxon>
    </lineage>
</organism>
<accession>A0A9P7GEX3</accession>
<comment type="caution">
    <text evidence="2">The sequence shown here is derived from an EMBL/GenBank/DDBJ whole genome shotgun (WGS) entry which is preliminary data.</text>
</comment>
<dbReference type="InterPro" id="IPR001810">
    <property type="entry name" value="F-box_dom"/>
</dbReference>
<dbReference type="PROSITE" id="PS50181">
    <property type="entry name" value="FBOX"/>
    <property type="match status" value="1"/>
</dbReference>
<feature type="domain" description="F-box" evidence="1">
    <location>
        <begin position="153"/>
        <end position="203"/>
    </location>
</feature>
<gene>
    <name evidence="2" type="ORF">DXG03_004921</name>
</gene>
<dbReference type="Gene3D" id="3.80.10.10">
    <property type="entry name" value="Ribonuclease Inhibitor"/>
    <property type="match status" value="1"/>
</dbReference>
<dbReference type="Gene3D" id="1.25.40.10">
    <property type="entry name" value="Tetratricopeptide repeat domain"/>
    <property type="match status" value="1"/>
</dbReference>
<dbReference type="OrthoDB" id="445556at2759"/>
<dbReference type="InterPro" id="IPR032675">
    <property type="entry name" value="LRR_dom_sf"/>
</dbReference>
<evidence type="ECO:0000313" key="2">
    <source>
        <dbReference type="EMBL" id="KAG5648349.1"/>
    </source>
</evidence>
<reference evidence="2" key="2">
    <citation type="submission" date="2021-10" db="EMBL/GenBank/DDBJ databases">
        <title>Phylogenomics reveals ancestral predisposition of the termite-cultivated fungus Termitomyces towards a domesticated lifestyle.</title>
        <authorList>
            <person name="Auxier B."/>
            <person name="Grum-Grzhimaylo A."/>
            <person name="Cardenas M.E."/>
            <person name="Lodge J.D."/>
            <person name="Laessoe T."/>
            <person name="Pedersen O."/>
            <person name="Smith M.E."/>
            <person name="Kuyper T.W."/>
            <person name="Franco-Molano E.A."/>
            <person name="Baroni T.J."/>
            <person name="Aanen D.K."/>
        </authorList>
    </citation>
    <scope>NUCLEOTIDE SEQUENCE</scope>
    <source>
        <strain evidence="2">AP01</strain>
        <tissue evidence="2">Mycelium</tissue>
    </source>
</reference>
<evidence type="ECO:0000313" key="3">
    <source>
        <dbReference type="Proteomes" id="UP000775547"/>
    </source>
</evidence>
<dbReference type="SUPFAM" id="SSF48452">
    <property type="entry name" value="TPR-like"/>
    <property type="match status" value="1"/>
</dbReference>